<accession>A0AA35QEM9</accession>
<organism evidence="2 3">
    <name type="scientific">Clonostachys chloroleuca</name>
    <dbReference type="NCBI Taxonomy" id="1926264"/>
    <lineage>
        <taxon>Eukaryota</taxon>
        <taxon>Fungi</taxon>
        <taxon>Dikarya</taxon>
        <taxon>Ascomycota</taxon>
        <taxon>Pezizomycotina</taxon>
        <taxon>Sordariomycetes</taxon>
        <taxon>Hypocreomycetidae</taxon>
        <taxon>Hypocreales</taxon>
        <taxon>Bionectriaceae</taxon>
        <taxon>Clonostachys</taxon>
    </lineage>
</organism>
<sequence>MSAPTDPDKLLQLLRKAEERAAREEERANRAETERDQAAIERDQAAIERDQAAIERDQAAIERDQAAIERDQEEERANRAETERDQEREQTRPTTLDEYLEACHNLVYARLTVESDPSKTTTGSIRAYHKLVPEHLKQWTSFFDEQGKMLTIIYSFFPVEKRLFDNRAYLATLGNK</sequence>
<keyword evidence="3" id="KW-1185">Reference proteome</keyword>
<name>A0AA35QEM9_9HYPO</name>
<gene>
    <name evidence="2" type="ORF">CCHLO57077_00019531</name>
</gene>
<proteinExistence type="predicted"/>
<dbReference type="Proteomes" id="UP001160390">
    <property type="component" value="Unassembled WGS sequence"/>
</dbReference>
<feature type="compositionally biased region" description="Basic and acidic residues" evidence="1">
    <location>
        <begin position="18"/>
        <end position="91"/>
    </location>
</feature>
<comment type="caution">
    <text evidence="2">The sequence shown here is derived from an EMBL/GenBank/DDBJ whole genome shotgun (WGS) entry which is preliminary data.</text>
</comment>
<dbReference type="AlphaFoldDB" id="A0AA35QEM9"/>
<evidence type="ECO:0000313" key="2">
    <source>
        <dbReference type="EMBL" id="CAI6100524.1"/>
    </source>
</evidence>
<protein>
    <submittedName>
        <fullName evidence="2">Uncharacterized protein</fullName>
    </submittedName>
</protein>
<dbReference type="EMBL" id="CABFNP030001340">
    <property type="protein sequence ID" value="CAI6100524.1"/>
    <property type="molecule type" value="Genomic_DNA"/>
</dbReference>
<feature type="region of interest" description="Disordered" evidence="1">
    <location>
        <begin position="18"/>
        <end position="93"/>
    </location>
</feature>
<evidence type="ECO:0000313" key="3">
    <source>
        <dbReference type="Proteomes" id="UP001160390"/>
    </source>
</evidence>
<evidence type="ECO:0000256" key="1">
    <source>
        <dbReference type="SAM" id="MobiDB-lite"/>
    </source>
</evidence>
<feature type="non-terminal residue" evidence="2">
    <location>
        <position position="176"/>
    </location>
</feature>
<reference evidence="2" key="1">
    <citation type="submission" date="2023-01" db="EMBL/GenBank/DDBJ databases">
        <authorList>
            <person name="Piombo E."/>
        </authorList>
    </citation>
    <scope>NUCLEOTIDE SEQUENCE</scope>
</reference>